<feature type="region of interest" description="Disordered" evidence="1">
    <location>
        <begin position="248"/>
        <end position="337"/>
    </location>
</feature>
<evidence type="ECO:0000313" key="2">
    <source>
        <dbReference type="EMBL" id="MFC7612883.1"/>
    </source>
</evidence>
<reference evidence="3" key="1">
    <citation type="journal article" date="2019" name="Int. J. Syst. Evol. Microbiol.">
        <title>The Global Catalogue of Microorganisms (GCM) 10K type strain sequencing project: providing services to taxonomists for standard genome sequencing and annotation.</title>
        <authorList>
            <consortium name="The Broad Institute Genomics Platform"/>
            <consortium name="The Broad Institute Genome Sequencing Center for Infectious Disease"/>
            <person name="Wu L."/>
            <person name="Ma J."/>
        </authorList>
    </citation>
    <scope>NUCLEOTIDE SEQUENCE [LARGE SCALE GENOMIC DNA]</scope>
    <source>
        <strain evidence="3">JCM 17695</strain>
    </source>
</reference>
<evidence type="ECO:0000313" key="3">
    <source>
        <dbReference type="Proteomes" id="UP001596512"/>
    </source>
</evidence>
<dbReference type="Proteomes" id="UP001596512">
    <property type="component" value="Unassembled WGS sequence"/>
</dbReference>
<evidence type="ECO:0000256" key="1">
    <source>
        <dbReference type="SAM" id="MobiDB-lite"/>
    </source>
</evidence>
<dbReference type="CDD" id="cd00882">
    <property type="entry name" value="Ras_like_GTPase"/>
    <property type="match status" value="1"/>
</dbReference>
<dbReference type="SUPFAM" id="SSF52540">
    <property type="entry name" value="P-loop containing nucleoside triphosphate hydrolases"/>
    <property type="match status" value="1"/>
</dbReference>
<accession>A0ABW2TJ59</accession>
<feature type="compositionally biased region" description="Low complexity" evidence="1">
    <location>
        <begin position="307"/>
        <end position="327"/>
    </location>
</feature>
<dbReference type="InterPro" id="IPR027417">
    <property type="entry name" value="P-loop_NTPase"/>
</dbReference>
<comment type="caution">
    <text evidence="2">The sequence shown here is derived from an EMBL/GenBank/DDBJ whole genome shotgun (WGS) entry which is preliminary data.</text>
</comment>
<proteinExistence type="predicted"/>
<organism evidence="2 3">
    <name type="scientific">Actinokineospora soli</name>
    <dbReference type="NCBI Taxonomy" id="1048753"/>
    <lineage>
        <taxon>Bacteria</taxon>
        <taxon>Bacillati</taxon>
        <taxon>Actinomycetota</taxon>
        <taxon>Actinomycetes</taxon>
        <taxon>Pseudonocardiales</taxon>
        <taxon>Pseudonocardiaceae</taxon>
        <taxon>Actinokineospora</taxon>
    </lineage>
</organism>
<feature type="compositionally biased region" description="Polar residues" evidence="1">
    <location>
        <begin position="328"/>
        <end position="337"/>
    </location>
</feature>
<dbReference type="EMBL" id="JBHTEY010000004">
    <property type="protein sequence ID" value="MFC7612883.1"/>
    <property type="molecule type" value="Genomic_DNA"/>
</dbReference>
<sequence>MNGLVRCPICADEYRWPDEPEIAVFNEETQDYDFVNVAAMPPDKRADLARGGYRLCPNPSQDTPPHFLPATFADYGPPIVIGLVGAAHSGKTHLLTAMIRQAYLNGLSPYGVTVTALDFRRHENFRKQFVETFERGGELAGTDVGVIEAADILLLRGPGGERPVAFFDVAGEDLESTNARNRATRFLVGATAVIFVHASEDAIDTGRSVAASENQSFQLAVARLRDRGLPAAIAVAKSDRLRFVPPPTAGCTAATNRPSTPTASAPRAATSTPTCTTPARAPPCTRTRRSPGARCTSCRPAAATPSGTRPPTARSAAASRTGSARSACSNPWSPSWR</sequence>
<gene>
    <name evidence="2" type="ORF">ACFQV2_03715</name>
</gene>
<feature type="compositionally biased region" description="Low complexity" evidence="1">
    <location>
        <begin position="257"/>
        <end position="285"/>
    </location>
</feature>
<name>A0ABW2TJ59_9PSEU</name>
<keyword evidence="3" id="KW-1185">Reference proteome</keyword>
<protein>
    <submittedName>
        <fullName evidence="2">Uncharacterized protein</fullName>
    </submittedName>
</protein>